<dbReference type="SUPFAM" id="SSF56436">
    <property type="entry name" value="C-type lectin-like"/>
    <property type="match status" value="2"/>
</dbReference>
<gene>
    <name evidence="5" type="ORF">PoB_006783100</name>
</gene>
<name>A0AAV4DBL9_9GAST</name>
<dbReference type="CDD" id="cd00037">
    <property type="entry name" value="CLECT"/>
    <property type="match status" value="1"/>
</dbReference>
<dbReference type="PANTHER" id="PTHR11339">
    <property type="entry name" value="EXTRACELLULAR MATRIX GLYCOPROTEIN RELATED"/>
    <property type="match status" value="1"/>
</dbReference>
<dbReference type="Pfam" id="PF08742">
    <property type="entry name" value="C8"/>
    <property type="match status" value="1"/>
</dbReference>
<evidence type="ECO:0000259" key="3">
    <source>
        <dbReference type="PROSITE" id="PS50041"/>
    </source>
</evidence>
<protein>
    <submittedName>
        <fullName evidence="5">IgG Fc-binding protein</fullName>
    </submittedName>
</protein>
<dbReference type="Gene3D" id="2.10.25.10">
    <property type="entry name" value="Laminin"/>
    <property type="match status" value="1"/>
</dbReference>
<keyword evidence="1" id="KW-1015">Disulfide bond</keyword>
<dbReference type="PANTHER" id="PTHR11339:SF373">
    <property type="entry name" value="VWFD DOMAIN-CONTAINING PROTEIN"/>
    <property type="match status" value="1"/>
</dbReference>
<dbReference type="InterPro" id="IPR036084">
    <property type="entry name" value="Ser_inhib-like_sf"/>
</dbReference>
<evidence type="ECO:0000256" key="2">
    <source>
        <dbReference type="ARBA" id="ARBA00023180"/>
    </source>
</evidence>
<dbReference type="Pfam" id="PF00094">
    <property type="entry name" value="VWD"/>
    <property type="match status" value="1"/>
</dbReference>
<dbReference type="GO" id="GO:0031012">
    <property type="term" value="C:extracellular matrix"/>
    <property type="evidence" value="ECO:0007669"/>
    <property type="project" value="TreeGrafter"/>
</dbReference>
<dbReference type="Pfam" id="PF00059">
    <property type="entry name" value="Lectin_C"/>
    <property type="match status" value="1"/>
</dbReference>
<accession>A0AAV4DBL9</accession>
<comment type="caution">
    <text evidence="5">The sequence shown here is derived from an EMBL/GenBank/DDBJ whole genome shotgun (WGS) entry which is preliminary data.</text>
</comment>
<dbReference type="EMBL" id="BLXT01007679">
    <property type="protein sequence ID" value="GFO41326.1"/>
    <property type="molecule type" value="Genomic_DNA"/>
</dbReference>
<keyword evidence="6" id="KW-1185">Reference proteome</keyword>
<feature type="domain" description="C-type lectin" evidence="3">
    <location>
        <begin position="130"/>
        <end position="246"/>
    </location>
</feature>
<proteinExistence type="predicted"/>
<dbReference type="AlphaFoldDB" id="A0AAV4DBL9"/>
<feature type="domain" description="VWFD" evidence="4">
    <location>
        <begin position="392"/>
        <end position="602"/>
    </location>
</feature>
<dbReference type="InterPro" id="IPR050780">
    <property type="entry name" value="Mucin_vWF_Thrombospondin_sf"/>
</dbReference>
<dbReference type="InterPro" id="IPR016187">
    <property type="entry name" value="CTDL_fold"/>
</dbReference>
<dbReference type="GO" id="GO:0005615">
    <property type="term" value="C:extracellular space"/>
    <property type="evidence" value="ECO:0007669"/>
    <property type="project" value="TreeGrafter"/>
</dbReference>
<dbReference type="PROSITE" id="PS51233">
    <property type="entry name" value="VWFD"/>
    <property type="match status" value="1"/>
</dbReference>
<evidence type="ECO:0000313" key="5">
    <source>
        <dbReference type="EMBL" id="GFO41326.1"/>
    </source>
</evidence>
<dbReference type="SMART" id="SM00832">
    <property type="entry name" value="C8"/>
    <property type="match status" value="1"/>
</dbReference>
<evidence type="ECO:0000256" key="1">
    <source>
        <dbReference type="ARBA" id="ARBA00023157"/>
    </source>
</evidence>
<keyword evidence="2" id="KW-0325">Glycoprotein</keyword>
<dbReference type="Proteomes" id="UP000735302">
    <property type="component" value="Unassembled WGS sequence"/>
</dbReference>
<reference evidence="5 6" key="1">
    <citation type="journal article" date="2021" name="Elife">
        <title>Chloroplast acquisition without the gene transfer in kleptoplastic sea slugs, Plakobranchus ocellatus.</title>
        <authorList>
            <person name="Maeda T."/>
            <person name="Takahashi S."/>
            <person name="Yoshida T."/>
            <person name="Shimamura S."/>
            <person name="Takaki Y."/>
            <person name="Nagai Y."/>
            <person name="Toyoda A."/>
            <person name="Suzuki Y."/>
            <person name="Arimoto A."/>
            <person name="Ishii H."/>
            <person name="Satoh N."/>
            <person name="Nishiyama T."/>
            <person name="Hasebe M."/>
            <person name="Maruyama T."/>
            <person name="Minagawa J."/>
            <person name="Obokata J."/>
            <person name="Shigenobu S."/>
        </authorList>
    </citation>
    <scope>NUCLEOTIDE SEQUENCE [LARGE SCALE GENOMIC DNA]</scope>
</reference>
<dbReference type="SMART" id="SM00216">
    <property type="entry name" value="VWD"/>
    <property type="match status" value="1"/>
</dbReference>
<dbReference type="CDD" id="cd19941">
    <property type="entry name" value="TIL"/>
    <property type="match status" value="1"/>
</dbReference>
<dbReference type="SUPFAM" id="SSF57567">
    <property type="entry name" value="Serine protease inhibitors"/>
    <property type="match status" value="1"/>
</dbReference>
<dbReference type="Gene3D" id="3.10.100.10">
    <property type="entry name" value="Mannose-Binding Protein A, subunit A"/>
    <property type="match status" value="1"/>
</dbReference>
<organism evidence="5 6">
    <name type="scientific">Plakobranchus ocellatus</name>
    <dbReference type="NCBI Taxonomy" id="259542"/>
    <lineage>
        <taxon>Eukaryota</taxon>
        <taxon>Metazoa</taxon>
        <taxon>Spiralia</taxon>
        <taxon>Lophotrochozoa</taxon>
        <taxon>Mollusca</taxon>
        <taxon>Gastropoda</taxon>
        <taxon>Heterobranchia</taxon>
        <taxon>Euthyneura</taxon>
        <taxon>Panpulmonata</taxon>
        <taxon>Sacoglossa</taxon>
        <taxon>Placobranchoidea</taxon>
        <taxon>Plakobranchidae</taxon>
        <taxon>Plakobranchus</taxon>
    </lineage>
</organism>
<evidence type="ECO:0000313" key="6">
    <source>
        <dbReference type="Proteomes" id="UP000735302"/>
    </source>
</evidence>
<dbReference type="PROSITE" id="PS50041">
    <property type="entry name" value="C_TYPE_LECTIN_2"/>
    <property type="match status" value="1"/>
</dbReference>
<evidence type="ECO:0000259" key="4">
    <source>
        <dbReference type="PROSITE" id="PS51233"/>
    </source>
</evidence>
<dbReference type="InterPro" id="IPR001304">
    <property type="entry name" value="C-type_lectin-like"/>
</dbReference>
<dbReference type="InterPro" id="IPR014853">
    <property type="entry name" value="VWF/SSPO/ZAN-like_Cys-rich_dom"/>
</dbReference>
<dbReference type="InterPro" id="IPR001846">
    <property type="entry name" value="VWF_type-D"/>
</dbReference>
<dbReference type="SMART" id="SM00034">
    <property type="entry name" value="CLECT"/>
    <property type="match status" value="1"/>
</dbReference>
<dbReference type="InterPro" id="IPR016186">
    <property type="entry name" value="C-type_lectin-like/link_sf"/>
</dbReference>
<sequence length="904" mass="102486">MSCSAGATCNIPSNQAALTVRLGDERDKETCNGKFRISEDRLQLIVEEGCDADFVVQTVDLMWVGGNTKVLKFGQRDGKTPFQVDPPRLLDAGNYADMPGCYQATINCENQLIISPNADCKAKLPSICEYDPLDLVLIDVKVTYDEAVAKCKAMNRPLASLKNEEQTNKALNLAKSQKIAVYISATYDATIQGFRWEDGERLAYTNWLRNPEPMRHNKEHFCVTFDTKKGKWVSRLCANKFLAMCGPPNTDTPLVFTPYYPVPGDVCMDDLKVKLRRAQCQDYICDDPAMIECSAQDESGGWVTQETQKKGTISCTKTKIACKPGHELDCSTFRVRFLCPYEDNQCKELESLEAPACNGGMMCFPVTNHYVCRCPPGKIYSDITKECTNFCGECIAWGDPHYTTFRGNKYDFMGSCTYKFTGVCNPEEYTTEPYFEIFTTNVECTNAREDGTCIQWVEISLKNIPTECICGTTIKEDFLIKTKAYENKYWINDVEMTDEIFVKDNVWKITLRNGQWSVIIHSLDLAIKLVGNHLRVQVPERFSGKLCGLCGDCDSSKFRLRNGTAIEVPKSKAGWRWDIYTMKILGDDWRVANPYSSFEKCSKNITDEECSTENKLTLQDEQLCGVFLQKGNFLQECFDKMSGNNSQTLEIRRMEFHHDCIYDICGAKYPEKAICTPLQTFAQQCATLGVTVQWRSPDRCPMDCGENEEYRTDASCQKQCNEEPGQQDQCDDEPLEGCACKDGFRRRNNKCVPKDQCGCRVLDHEGNLVKYLAPGEEAILPQCTEIVKCVKKDDGTLSMKYRDYVLPNNAVCANTVPPSYKCAKGFKFAEDNVTCIKERDSCTDPYELRDGICIHTPTQKKIWRQALYRCNAADGTLVHIDTAQKIDTVKNILKLNKWCKYRFQ</sequence>